<dbReference type="RefSeq" id="WP_369248125.1">
    <property type="nucleotide sequence ID" value="NZ_CP163443.1"/>
</dbReference>
<sequence length="137" mass="14207">MAVGVRIEVCPSIASTAFSVTLAASARLSASWRPSLSRIGGRPYSSTSRSQQSEKNCGWCVLQFADAGAVFRAARVVGDDAAGDTLGVAGAKVAHLEHAEVGDRVQLDPAAVLVGGGPLRLGLLLVPVQQEFRHGLI</sequence>
<name>A0AB39RK61_9ACTN</name>
<gene>
    <name evidence="1" type="ORF">AB5J53_26350</name>
</gene>
<proteinExistence type="predicted"/>
<organism evidence="1">
    <name type="scientific">Streptomyces sp. R41</name>
    <dbReference type="NCBI Taxonomy" id="3238632"/>
    <lineage>
        <taxon>Bacteria</taxon>
        <taxon>Bacillati</taxon>
        <taxon>Actinomycetota</taxon>
        <taxon>Actinomycetes</taxon>
        <taxon>Kitasatosporales</taxon>
        <taxon>Streptomycetaceae</taxon>
        <taxon>Streptomyces</taxon>
    </lineage>
</organism>
<accession>A0AB39RK61</accession>
<protein>
    <submittedName>
        <fullName evidence="1">Uncharacterized protein</fullName>
    </submittedName>
</protein>
<evidence type="ECO:0000313" key="1">
    <source>
        <dbReference type="EMBL" id="XDQ54931.1"/>
    </source>
</evidence>
<dbReference type="AlphaFoldDB" id="A0AB39RK61"/>
<reference evidence="1" key="1">
    <citation type="submission" date="2024-07" db="EMBL/GenBank/DDBJ databases">
        <authorList>
            <person name="Yu S.T."/>
        </authorList>
    </citation>
    <scope>NUCLEOTIDE SEQUENCE</scope>
    <source>
        <strain evidence="1">R41</strain>
    </source>
</reference>
<dbReference type="EMBL" id="CP163443">
    <property type="protein sequence ID" value="XDQ54931.1"/>
    <property type="molecule type" value="Genomic_DNA"/>
</dbReference>